<evidence type="ECO:0000313" key="2">
    <source>
        <dbReference type="Proteomes" id="UP000233387"/>
    </source>
</evidence>
<proteinExistence type="predicted"/>
<dbReference type="AlphaFoldDB" id="A0A2N3ICI6"/>
<comment type="caution">
    <text evidence="1">The sequence shown here is derived from an EMBL/GenBank/DDBJ whole genome shotgun (WGS) entry which is preliminary data.</text>
</comment>
<dbReference type="Pfam" id="PF09674">
    <property type="entry name" value="DUF2400"/>
    <property type="match status" value="1"/>
</dbReference>
<evidence type="ECO:0008006" key="3">
    <source>
        <dbReference type="Google" id="ProtNLM"/>
    </source>
</evidence>
<protein>
    <recommendedName>
        <fullName evidence="3">TIGR02757 family protein</fullName>
    </recommendedName>
</protein>
<dbReference type="OrthoDB" id="9773332at2"/>
<dbReference type="EMBL" id="NKXO01000027">
    <property type="protein sequence ID" value="PKQ68062.1"/>
    <property type="molecule type" value="Genomic_DNA"/>
</dbReference>
<dbReference type="Proteomes" id="UP000233387">
    <property type="component" value="Unassembled WGS sequence"/>
</dbReference>
<dbReference type="NCBIfam" id="TIGR02757">
    <property type="entry name" value="TIGR02757 family protein"/>
    <property type="match status" value="1"/>
</dbReference>
<gene>
    <name evidence="1" type="ORF">Rain11_1789</name>
</gene>
<evidence type="ECO:0000313" key="1">
    <source>
        <dbReference type="EMBL" id="PKQ68062.1"/>
    </source>
</evidence>
<sequence>MQVYKILEEAYKHFNQPAFIENDPICIPHSFTGKQDREIAGFFAATLAWGQRKVIIRKCRELLQMMDNAPYHFVKNFQETDLKPFLQFKQRTFNADDNLYFLHFLQFWYKKHESLEEAFVQEFSLQEKNIEKALIHFEKTFFSLPFALARTRKHIPTPTRKSTCKRLCMFLRWMVRKDKNGVDFGIWQKIKPSQLVCPCDVHTERTARALGLITRKSTDWLAALELTENLRKFCPQDPVKYDFALFGLSEKGNLRI</sequence>
<dbReference type="InterPro" id="IPR014127">
    <property type="entry name" value="CHP02757"/>
</dbReference>
<dbReference type="RefSeq" id="WP_101359060.1">
    <property type="nucleotide sequence ID" value="NZ_NKXO01000027.1"/>
</dbReference>
<keyword evidence="2" id="KW-1185">Reference proteome</keyword>
<organism evidence="1 2">
    <name type="scientific">Raineya orbicola</name>
    <dbReference type="NCBI Taxonomy" id="2016530"/>
    <lineage>
        <taxon>Bacteria</taxon>
        <taxon>Pseudomonadati</taxon>
        <taxon>Bacteroidota</taxon>
        <taxon>Cytophagia</taxon>
        <taxon>Cytophagales</taxon>
        <taxon>Raineyaceae</taxon>
        <taxon>Raineya</taxon>
    </lineage>
</organism>
<accession>A0A2N3ICI6</accession>
<name>A0A2N3ICI6_9BACT</name>
<reference evidence="1 2" key="1">
    <citation type="submission" date="2017-06" db="EMBL/GenBank/DDBJ databases">
        <title>Raineya orbicola gen. nov., sp. nov. a slightly thermophilic bacterium of the phylum Bacteroidetes and the description of Raineyaceae fam. nov.</title>
        <authorList>
            <person name="Albuquerque L."/>
            <person name="Polonia A.R.M."/>
            <person name="Barroso C."/>
            <person name="Froufe H.J.C."/>
            <person name="Lage O."/>
            <person name="Lobo-Da-Cunha A."/>
            <person name="Egas C."/>
            <person name="Da Costa M.S."/>
        </authorList>
    </citation>
    <scope>NUCLEOTIDE SEQUENCE [LARGE SCALE GENOMIC DNA]</scope>
    <source>
        <strain evidence="1 2">SPSPC-11</strain>
    </source>
</reference>